<dbReference type="InterPro" id="IPR003961">
    <property type="entry name" value="FN3_dom"/>
</dbReference>
<feature type="domain" description="Fibronectin type-III" evidence="1">
    <location>
        <begin position="1128"/>
        <end position="1211"/>
    </location>
</feature>
<dbReference type="SUPFAM" id="SSF49265">
    <property type="entry name" value="Fibronectin type III"/>
    <property type="match status" value="4"/>
</dbReference>
<gene>
    <name evidence="2" type="ORF">CTER_3818</name>
</gene>
<organism evidence="2 3">
    <name type="scientific">Ruminiclostridium cellobioparum subsp. termitidis CT1112</name>
    <dbReference type="NCBI Taxonomy" id="1195236"/>
    <lineage>
        <taxon>Bacteria</taxon>
        <taxon>Bacillati</taxon>
        <taxon>Bacillota</taxon>
        <taxon>Clostridia</taxon>
        <taxon>Eubacteriales</taxon>
        <taxon>Oscillospiraceae</taxon>
        <taxon>Ruminiclostridium</taxon>
    </lineage>
</organism>
<name>S0FGC4_RUMCE</name>
<feature type="domain" description="Fibronectin type-III" evidence="1">
    <location>
        <begin position="786"/>
        <end position="869"/>
    </location>
</feature>
<accession>S0FGC4</accession>
<dbReference type="InterPro" id="IPR050617">
    <property type="entry name" value="E3_ligase_FN3/SPRY"/>
</dbReference>
<dbReference type="PANTHER" id="PTHR24099:SF11">
    <property type="entry name" value="FIBRONECTIN TYPE III DOMAIN-CONTAINING 3BA-RELATED"/>
    <property type="match status" value="1"/>
</dbReference>
<dbReference type="CDD" id="cd00063">
    <property type="entry name" value="FN3"/>
    <property type="match status" value="5"/>
</dbReference>
<keyword evidence="3" id="KW-1185">Reference proteome</keyword>
<feature type="domain" description="Fibronectin type-III" evidence="1">
    <location>
        <begin position="704"/>
        <end position="785"/>
    </location>
</feature>
<dbReference type="InterPro" id="IPR036116">
    <property type="entry name" value="FN3_sf"/>
</dbReference>
<protein>
    <submittedName>
        <fullName evidence="2">Fibronectin type III domain-containing protein</fullName>
    </submittedName>
</protein>
<dbReference type="InterPro" id="IPR013783">
    <property type="entry name" value="Ig-like_fold"/>
</dbReference>
<reference evidence="2 3" key="1">
    <citation type="journal article" date="2013" name="Genome Announc.">
        <title>Draft Genome Sequence of the Cellulolytic, Mesophilic, Anaerobic Bacterium Clostridium termitidis Strain CT1112 (DSM 5398).</title>
        <authorList>
            <person name="Lal S."/>
            <person name="Ramachandran U."/>
            <person name="Zhang X."/>
            <person name="Munir R."/>
            <person name="Sparling R."/>
            <person name="Levin D.B."/>
        </authorList>
    </citation>
    <scope>NUCLEOTIDE SEQUENCE [LARGE SCALE GENOMIC DNA]</scope>
    <source>
        <strain evidence="2 3">CT1112</strain>
    </source>
</reference>
<dbReference type="EMBL" id="AORV01000054">
    <property type="protein sequence ID" value="EMS70415.1"/>
    <property type="molecule type" value="Genomic_DNA"/>
</dbReference>
<proteinExistence type="predicted"/>
<dbReference type="eggNOG" id="COG4733">
    <property type="taxonomic scope" value="Bacteria"/>
</dbReference>
<dbReference type="PATRIC" id="fig|1195236.3.peg.4028"/>
<dbReference type="RefSeq" id="WP_004628270.1">
    <property type="nucleotide sequence ID" value="NZ_AORV01000054.1"/>
</dbReference>
<evidence type="ECO:0000259" key="1">
    <source>
        <dbReference type="PROSITE" id="PS50853"/>
    </source>
</evidence>
<feature type="domain" description="Fibronectin type-III" evidence="1">
    <location>
        <begin position="953"/>
        <end position="1036"/>
    </location>
</feature>
<comment type="caution">
    <text evidence="2">The sequence shown here is derived from an EMBL/GenBank/DDBJ whole genome shotgun (WGS) entry which is preliminary data.</text>
</comment>
<sequence>MIRRARKIITFFLLLNIFISVSFGNIENGYFVEFGQRTDAATPSYYYDKYTVKTQYEHEAYEHLYAYNTYICKEESSTYYKNGSSFFKQGYLNIKIDPITSKASLGTYGEIYIYASDSSKMTGRLYELTDNPYKYIENYYQWKYDSDKREEYIQLTVYSYTYGIYRGSKGNYLGLKWLDVTEDTENTLDRGCLSKTEFFKPTGRTRQAANTPVELNIIAPDGSYPDNGLHTDGYWYVKKATSSVDYYDKYSTKTQYEHEVYEHKDAHYFVFEAEVSDPRSYGYRETLWTSGYFNVDWNWDSPIIKLSDYAEVGFSSSGFIYTPINSTSYKVLEYTEKEGYWTITEHIMKSGIYPGTKGSYIGLKWLDITENTANKWDNGCLSKTEFYVPTGKTREVAKTLVQSNIIAPDGTYPNNGIHTDGYWYVKKKINSPSANEILSKGHSCTPSITVSDPDGNSLTCKYYIDSVEKETKTISNTATAQQVDFNALDISTLAEGLHTFKFEVIYGKAGPIAMSVDVIVDSSPPVIGAVNITADATSINITGSATDTVSDGASMQYRYTAGSTVSNWVNNTSYTIGSLTPNTAYYVKYEARDKAGNVSFKESNVRTKAQVPQLNINNNKETSLDLLINDSNPAVTQYQIMAGSRYVNASGILTSSPEWITVPGKKIIVTGLTENTQYNFTIKAKNDEGIETAATQKAGTTLALPPKVNADKKGITYITLKWEAVSGATGYEIEADGKISSNGTATTYTQNGLEAETLHTYRLRVINAGGTGPWSDIVQAATYPNPPETPVITETYTTQSAITINWDAVDKATGYEIEADGKTINTGINTTYTDEGLDPDTIHKYRIRAINDGGSSEWSPYKEISTLPNPPEIPGNLTGKPTMKNITLIWEVPDRAEGYELEVDGRIIQVETNTYTHEELLTNTSHKYRIRAYNKGGKSQWSEPVTVTTWPDIPSVPKNIMATAEQNSITLTWYSSPYAESYDLQVDEKTTVNTKGMSYTNENLTPGTEHSYRIRAVNISGNGEWSNPIEIATLPQEESSSTTGAAIIANLAAVVTNKTVTIAWQAMEVNAQYDIEVDGVVVDNGKDTVYNHTGLKAETFHTYRVRTKNANGNGQWCAVLALSTLPDLPGAPSNVNVTVTDTQVQLTWTKEEGISYEVEADGESINVGQVSSYTDENLAPGTSHTYRVRGKNITGVTAWSDSITKSTTSPSYELECAKDQEFDFSLLAANVQDFGDIKFVVTYNPDELEVIDLCEFTAEKDTAAGTIPGTNISVTVKEGRIEYKVNESINPGTTWSGEISAIVFRAKTDGKTSINYCIE</sequence>
<dbReference type="STRING" id="1195236.CTER_3818"/>
<evidence type="ECO:0000313" key="2">
    <source>
        <dbReference type="EMBL" id="EMS70415.1"/>
    </source>
</evidence>
<dbReference type="Proteomes" id="UP000014155">
    <property type="component" value="Unassembled WGS sequence"/>
</dbReference>
<dbReference type="SMART" id="SM00060">
    <property type="entry name" value="FN3"/>
    <property type="match status" value="8"/>
</dbReference>
<feature type="domain" description="Fibronectin type-III" evidence="1">
    <location>
        <begin position="870"/>
        <end position="952"/>
    </location>
</feature>
<dbReference type="PROSITE" id="PS50853">
    <property type="entry name" value="FN3"/>
    <property type="match status" value="5"/>
</dbReference>
<dbReference type="Pfam" id="PF00041">
    <property type="entry name" value="fn3"/>
    <property type="match status" value="6"/>
</dbReference>
<dbReference type="PANTHER" id="PTHR24099">
    <property type="entry name" value="E3 UBIQUITIN-PROTEIN LIGASE TRIM36-RELATED"/>
    <property type="match status" value="1"/>
</dbReference>
<evidence type="ECO:0000313" key="3">
    <source>
        <dbReference type="Proteomes" id="UP000014155"/>
    </source>
</evidence>
<dbReference type="Gene3D" id="2.60.40.10">
    <property type="entry name" value="Immunoglobulins"/>
    <property type="match status" value="8"/>
</dbReference>